<name>A0A4Z0Q146_9BACT</name>
<dbReference type="AlphaFoldDB" id="A0A4Z0Q146"/>
<dbReference type="InterPro" id="IPR059206">
    <property type="entry name" value="Sll1717-like"/>
</dbReference>
<dbReference type="NCBIfam" id="NF047389">
    <property type="entry name" value="ATPase_Sll1717"/>
    <property type="match status" value="1"/>
</dbReference>
<comment type="caution">
    <text evidence="1">The sequence shown here is derived from an EMBL/GenBank/DDBJ whole genome shotgun (WGS) entry which is preliminary data.</text>
</comment>
<sequence>MTDIKNWLPEFEVSAETDTELQEYFLLTPELEKIVNSKYWLLLGRKGTGKTAIYKYLERAKPIDINNNIVVSLNFKDYPWPAHKLYKESIAGELSAYQKSWRFLFFVKLISKLIEIKETNREKLSKELIWAKKYIDKIFGNPDPTIMEVLFSKLARLNKLSLPGMDIDDASFNVGEVSFDEVADNKQLQTTLRSNAFTLLSYFETIFKNNVENKKFLIILDQLDENWLNGEIEEYSKVLINLINVCRNIAIDGSLKNNLKVIPFLRTDIYETLRFNDKNKLYQDSAIVISWDNDSLDTMFFERIKKYKPSDVTLDTTKKSDSLFEASFVRQGTPPFKYITRRSFFRPRDVIIYFNNIRKQHKENKTGLYTTNELYDAAYDASVSVYNEIIDEWANQFPEIESLFSILQTIQVETFTYNEFEKKHRSEFTNSTEGDIRKHLNFLFDNSIIGQKKQGRWEYLSSLPNLKLNIEKPFRTHQSLKYRLQLTESRPGQNEE</sequence>
<evidence type="ECO:0000313" key="2">
    <source>
        <dbReference type="Proteomes" id="UP000297549"/>
    </source>
</evidence>
<dbReference type="Proteomes" id="UP000297549">
    <property type="component" value="Unassembled WGS sequence"/>
</dbReference>
<dbReference type="EMBL" id="SRLC01000001">
    <property type="protein sequence ID" value="TGE23707.1"/>
    <property type="molecule type" value="Genomic_DNA"/>
</dbReference>
<gene>
    <name evidence="1" type="ORF">E5K00_00400</name>
</gene>
<organism evidence="1 2">
    <name type="scientific">Hymenobacter aquaticus</name>
    <dbReference type="NCBI Taxonomy" id="1867101"/>
    <lineage>
        <taxon>Bacteria</taxon>
        <taxon>Pseudomonadati</taxon>
        <taxon>Bacteroidota</taxon>
        <taxon>Cytophagia</taxon>
        <taxon>Cytophagales</taxon>
        <taxon>Hymenobacteraceae</taxon>
        <taxon>Hymenobacter</taxon>
    </lineage>
</organism>
<proteinExistence type="predicted"/>
<dbReference type="OrthoDB" id="100386at2"/>
<accession>A0A4Z0Q146</accession>
<keyword evidence="2" id="KW-1185">Reference proteome</keyword>
<protein>
    <submittedName>
        <fullName evidence="1">Uncharacterized protein</fullName>
    </submittedName>
</protein>
<reference evidence="1 2" key="1">
    <citation type="submission" date="2019-04" db="EMBL/GenBank/DDBJ databases">
        <authorList>
            <person name="Feng G."/>
            <person name="Zhang J."/>
            <person name="Zhu H."/>
        </authorList>
    </citation>
    <scope>NUCLEOTIDE SEQUENCE [LARGE SCALE GENOMIC DNA]</scope>
    <source>
        <strain evidence="1 2">JCM 31653</strain>
    </source>
</reference>
<evidence type="ECO:0000313" key="1">
    <source>
        <dbReference type="EMBL" id="TGE23707.1"/>
    </source>
</evidence>
<dbReference type="RefSeq" id="WP_135460625.1">
    <property type="nucleotide sequence ID" value="NZ_SRLC01000001.1"/>
</dbReference>